<dbReference type="InterPro" id="IPR000182">
    <property type="entry name" value="GNAT_dom"/>
</dbReference>
<keyword evidence="2 4" id="KW-0012">Acyltransferase</keyword>
<organism evidence="4 5">
    <name type="scientific">Dactylosporangium roseum</name>
    <dbReference type="NCBI Taxonomy" id="47989"/>
    <lineage>
        <taxon>Bacteria</taxon>
        <taxon>Bacillati</taxon>
        <taxon>Actinomycetota</taxon>
        <taxon>Actinomycetes</taxon>
        <taxon>Micromonosporales</taxon>
        <taxon>Micromonosporaceae</taxon>
        <taxon>Dactylosporangium</taxon>
    </lineage>
</organism>
<dbReference type="PROSITE" id="PS51186">
    <property type="entry name" value="GNAT"/>
    <property type="match status" value="1"/>
</dbReference>
<dbReference type="EC" id="2.3.1.-" evidence="4"/>
<accession>A0ABY5Z715</accession>
<sequence length="322" mass="35588">MLGPQHVGQRVVVRRFAGIRDARPVFSDILGYLVEATETHLTVRARTGAVRVPTNEIARAKVVPARRRFTPTEAIEHAAAAGWPPKERATLGDWILRATDGWTQRGNSALAIGSPDLPQDEAIAFVEEWYRERGLPPAMSVPVPLFQRLDDELARRGWTAMPVTQMMVARLADLSPSIDGEIVLATSPSEEWLTTVAGRKGPLPPAARDVLTDVSEVRFGEWYDQSGTLRATARGCVADPDGRWLGLSLIGVDDRFRRRGLAQRLVRTLAAWASDLGAQDCYLQVEQRNTPAVALYDRLGFTVHHTYSSRRLAIPPGRQFPG</sequence>
<protein>
    <submittedName>
        <fullName evidence="4">GNAT family N-acetyltransferase</fullName>
        <ecNumber evidence="4">2.3.1.-</ecNumber>
    </submittedName>
</protein>
<dbReference type="Gene3D" id="3.40.630.30">
    <property type="match status" value="1"/>
</dbReference>
<dbReference type="InterPro" id="IPR050832">
    <property type="entry name" value="Bact_Acetyltransf"/>
</dbReference>
<evidence type="ECO:0000256" key="2">
    <source>
        <dbReference type="ARBA" id="ARBA00023315"/>
    </source>
</evidence>
<dbReference type="SUPFAM" id="SSF55729">
    <property type="entry name" value="Acyl-CoA N-acyltransferases (Nat)"/>
    <property type="match status" value="1"/>
</dbReference>
<feature type="domain" description="N-acetyltransferase" evidence="3">
    <location>
        <begin position="182"/>
        <end position="321"/>
    </location>
</feature>
<evidence type="ECO:0000259" key="3">
    <source>
        <dbReference type="PROSITE" id="PS51186"/>
    </source>
</evidence>
<evidence type="ECO:0000313" key="5">
    <source>
        <dbReference type="Proteomes" id="UP001058271"/>
    </source>
</evidence>
<name>A0ABY5Z715_9ACTN</name>
<dbReference type="Proteomes" id="UP001058271">
    <property type="component" value="Chromosome"/>
</dbReference>
<gene>
    <name evidence="4" type="ORF">Drose_04985</name>
</gene>
<dbReference type="PANTHER" id="PTHR43877">
    <property type="entry name" value="AMINOALKYLPHOSPHONATE N-ACETYLTRANSFERASE-RELATED-RELATED"/>
    <property type="match status" value="1"/>
</dbReference>
<dbReference type="Pfam" id="PF24553">
    <property type="entry name" value="Rv0428c_C"/>
    <property type="match status" value="1"/>
</dbReference>
<dbReference type="GO" id="GO:0016746">
    <property type="term" value="F:acyltransferase activity"/>
    <property type="evidence" value="ECO:0007669"/>
    <property type="project" value="UniProtKB-KW"/>
</dbReference>
<dbReference type="EMBL" id="CP073721">
    <property type="protein sequence ID" value="UWZ37637.1"/>
    <property type="molecule type" value="Genomic_DNA"/>
</dbReference>
<proteinExistence type="predicted"/>
<evidence type="ECO:0000313" key="4">
    <source>
        <dbReference type="EMBL" id="UWZ37637.1"/>
    </source>
</evidence>
<keyword evidence="5" id="KW-1185">Reference proteome</keyword>
<reference evidence="4" key="1">
    <citation type="submission" date="2021-04" db="EMBL/GenBank/DDBJ databases">
        <title>Biosynthetic gene clusters of Dactylosporangioum roseum.</title>
        <authorList>
            <person name="Hartkoorn R.C."/>
            <person name="Beaudoing E."/>
            <person name="Hot D."/>
            <person name="Moureu S."/>
        </authorList>
    </citation>
    <scope>NUCLEOTIDE SEQUENCE</scope>
    <source>
        <strain evidence="4">NRRL B-16295</strain>
    </source>
</reference>
<dbReference type="InterPro" id="IPR056935">
    <property type="entry name" value="Rv0428c-like_C"/>
</dbReference>
<dbReference type="RefSeq" id="WP_260726999.1">
    <property type="nucleotide sequence ID" value="NZ_CP073721.1"/>
</dbReference>
<evidence type="ECO:0000256" key="1">
    <source>
        <dbReference type="ARBA" id="ARBA00022679"/>
    </source>
</evidence>
<keyword evidence="1 4" id="KW-0808">Transferase</keyword>
<dbReference type="InterPro" id="IPR016181">
    <property type="entry name" value="Acyl_CoA_acyltransferase"/>
</dbReference>
<dbReference type="CDD" id="cd04301">
    <property type="entry name" value="NAT_SF"/>
    <property type="match status" value="1"/>
</dbReference>